<name>A0A9Q3BBG5_9BASI</name>
<keyword evidence="3" id="KW-1185">Reference proteome</keyword>
<protein>
    <submittedName>
        <fullName evidence="2">Uncharacterized protein</fullName>
    </submittedName>
</protein>
<dbReference type="Proteomes" id="UP000765509">
    <property type="component" value="Unassembled WGS sequence"/>
</dbReference>
<evidence type="ECO:0000313" key="3">
    <source>
        <dbReference type="Proteomes" id="UP000765509"/>
    </source>
</evidence>
<feature type="compositionally biased region" description="Polar residues" evidence="1">
    <location>
        <begin position="70"/>
        <end position="79"/>
    </location>
</feature>
<dbReference type="AlphaFoldDB" id="A0A9Q3BBG5"/>
<evidence type="ECO:0000256" key="1">
    <source>
        <dbReference type="SAM" id="MobiDB-lite"/>
    </source>
</evidence>
<accession>A0A9Q3BBG5</accession>
<reference evidence="2" key="1">
    <citation type="submission" date="2021-03" db="EMBL/GenBank/DDBJ databases">
        <title>Draft genome sequence of rust myrtle Austropuccinia psidii MF-1, a brazilian biotype.</title>
        <authorList>
            <person name="Quecine M.C."/>
            <person name="Pachon D.M.R."/>
            <person name="Bonatelli M.L."/>
            <person name="Correr F.H."/>
            <person name="Franceschini L.M."/>
            <person name="Leite T.F."/>
            <person name="Margarido G.R.A."/>
            <person name="Almeida C.A."/>
            <person name="Ferrarezi J.A."/>
            <person name="Labate C.A."/>
        </authorList>
    </citation>
    <scope>NUCLEOTIDE SEQUENCE</scope>
    <source>
        <strain evidence="2">MF-1</strain>
    </source>
</reference>
<sequence>MSKPLEGGHALFLTHQEKTMEFFKRMDSISLQTQSHRYKEFVEKPKYFIHRPKEGTGNDPSFGERRACSINQLQTSSGKVQIKAKGPPKEMERSQEQSRHGKRQRQLAQTLPTRV</sequence>
<feature type="compositionally biased region" description="Basic and acidic residues" evidence="1">
    <location>
        <begin position="87"/>
        <end position="99"/>
    </location>
</feature>
<feature type="compositionally biased region" description="Polar residues" evidence="1">
    <location>
        <begin position="106"/>
        <end position="115"/>
    </location>
</feature>
<feature type="region of interest" description="Disordered" evidence="1">
    <location>
        <begin position="70"/>
        <end position="115"/>
    </location>
</feature>
<dbReference type="EMBL" id="AVOT02000269">
    <property type="protein sequence ID" value="MBW0462058.1"/>
    <property type="molecule type" value="Genomic_DNA"/>
</dbReference>
<gene>
    <name evidence="2" type="ORF">O181_001773</name>
</gene>
<organism evidence="2 3">
    <name type="scientific">Austropuccinia psidii MF-1</name>
    <dbReference type="NCBI Taxonomy" id="1389203"/>
    <lineage>
        <taxon>Eukaryota</taxon>
        <taxon>Fungi</taxon>
        <taxon>Dikarya</taxon>
        <taxon>Basidiomycota</taxon>
        <taxon>Pucciniomycotina</taxon>
        <taxon>Pucciniomycetes</taxon>
        <taxon>Pucciniales</taxon>
        <taxon>Sphaerophragmiaceae</taxon>
        <taxon>Austropuccinia</taxon>
    </lineage>
</organism>
<evidence type="ECO:0000313" key="2">
    <source>
        <dbReference type="EMBL" id="MBW0462058.1"/>
    </source>
</evidence>
<comment type="caution">
    <text evidence="2">The sequence shown here is derived from an EMBL/GenBank/DDBJ whole genome shotgun (WGS) entry which is preliminary data.</text>
</comment>
<proteinExistence type="predicted"/>